<comment type="caution">
    <text evidence="2">The sequence shown here is derived from an EMBL/GenBank/DDBJ whole genome shotgun (WGS) entry which is preliminary data.</text>
</comment>
<name>A0A4Z1SM50_GIAMU</name>
<keyword evidence="3" id="KW-1185">Reference proteome</keyword>
<evidence type="ECO:0000256" key="1">
    <source>
        <dbReference type="SAM" id="MobiDB-lite"/>
    </source>
</evidence>
<evidence type="ECO:0000313" key="2">
    <source>
        <dbReference type="EMBL" id="TNJ26756.1"/>
    </source>
</evidence>
<organism evidence="2 3">
    <name type="scientific">Giardia muris</name>
    <dbReference type="NCBI Taxonomy" id="5742"/>
    <lineage>
        <taxon>Eukaryota</taxon>
        <taxon>Metamonada</taxon>
        <taxon>Diplomonadida</taxon>
        <taxon>Hexamitidae</taxon>
        <taxon>Giardiinae</taxon>
        <taxon>Giardia</taxon>
    </lineage>
</organism>
<evidence type="ECO:0000313" key="3">
    <source>
        <dbReference type="Proteomes" id="UP000315496"/>
    </source>
</evidence>
<gene>
    <name evidence="2" type="ORF">GMRT_10175</name>
</gene>
<dbReference type="InterPro" id="IPR019734">
    <property type="entry name" value="TPR_rpt"/>
</dbReference>
<dbReference type="OrthoDB" id="286233at2759"/>
<dbReference type="InterPro" id="IPR011990">
    <property type="entry name" value="TPR-like_helical_dom_sf"/>
</dbReference>
<dbReference type="AlphaFoldDB" id="A0A4Z1SM50"/>
<dbReference type="VEuPathDB" id="GiardiaDB:GMRT_10175"/>
<reference evidence="2 3" key="1">
    <citation type="submission" date="2019-05" db="EMBL/GenBank/DDBJ databases">
        <title>The compact genome of Giardia muris reveals important steps in the evolution of intestinal protozoan parasites.</title>
        <authorList>
            <person name="Xu F."/>
            <person name="Jimenez-Gonzalez A."/>
            <person name="Einarsson E."/>
            <person name="Astvaldsson A."/>
            <person name="Peirasmaki D."/>
            <person name="Eckmann L."/>
            <person name="Andersson J.O."/>
            <person name="Svard S.G."/>
            <person name="Jerlstrom-Hultqvist J."/>
        </authorList>
    </citation>
    <scope>NUCLEOTIDE SEQUENCE [LARGE SCALE GENOMIC DNA]</scope>
    <source>
        <strain evidence="2 3">Roberts-Thomson</strain>
    </source>
</reference>
<proteinExistence type="predicted"/>
<dbReference type="SMART" id="SM00028">
    <property type="entry name" value="TPR"/>
    <property type="match status" value="4"/>
</dbReference>
<dbReference type="SUPFAM" id="SSF48452">
    <property type="entry name" value="TPR-like"/>
    <property type="match status" value="1"/>
</dbReference>
<protein>
    <submittedName>
        <fullName evidence="2">Tetratricopeptide repeat-containing protein</fullName>
    </submittedName>
</protein>
<dbReference type="Proteomes" id="UP000315496">
    <property type="component" value="Chromosome 4"/>
</dbReference>
<sequence>METARAASLQRAKYRRAIEAQDLDSSRTEPFRTGVPHRLPLPPLLSAPTPSGPTAFYSGNSQGSIKPVARRPLAPEPTFAALEDDSSGAPVHPYGGPRKLSTSLLTDLKVLSVACSRASRPLAEALCYWNTAVEYEAAFMLDDAIKYFKRFMAPCARAGYSPGAVAALSSISAALYCQGKYQEAIAACETALEALSDAISVCASTTGGWVSSSLAAASLLNTIGLCFTQVLDYEAAIVAFSRALQHSLQVADQRIEKAICANQASANALVGDFLKAESCLDRHIELSTTLDRVPSQKVEETLGFQMLSQNTYESLGMPGVGARVASTLETAATLSKMGSLARIHGEMESSRQFYQRAYNLALKSGDFGHVMAASCALGVAKGTTSFHRTVASLQGDTVDTADEADIEANVLEEEAGSRS</sequence>
<feature type="compositionally biased region" description="Basic and acidic residues" evidence="1">
    <location>
        <begin position="19"/>
        <end position="30"/>
    </location>
</feature>
<accession>A0A4Z1SM50</accession>
<dbReference type="Gene3D" id="1.25.40.10">
    <property type="entry name" value="Tetratricopeptide repeat domain"/>
    <property type="match status" value="2"/>
</dbReference>
<dbReference type="EMBL" id="VDLU01000004">
    <property type="protein sequence ID" value="TNJ26756.1"/>
    <property type="molecule type" value="Genomic_DNA"/>
</dbReference>
<feature type="region of interest" description="Disordered" evidence="1">
    <location>
        <begin position="19"/>
        <end position="43"/>
    </location>
</feature>